<comment type="caution">
    <text evidence="3">The sequence shown here is derived from an EMBL/GenBank/DDBJ whole genome shotgun (WGS) entry which is preliminary data.</text>
</comment>
<feature type="compositionally biased region" description="Low complexity" evidence="1">
    <location>
        <begin position="322"/>
        <end position="333"/>
    </location>
</feature>
<dbReference type="EMBL" id="JAGGNH010000001">
    <property type="protein sequence ID" value="KAJ0989865.1"/>
    <property type="molecule type" value="Genomic_DNA"/>
</dbReference>
<gene>
    <name evidence="3" type="ORF">J5N97_008221</name>
</gene>
<organism evidence="3 4">
    <name type="scientific">Dioscorea zingiberensis</name>
    <dbReference type="NCBI Taxonomy" id="325984"/>
    <lineage>
        <taxon>Eukaryota</taxon>
        <taxon>Viridiplantae</taxon>
        <taxon>Streptophyta</taxon>
        <taxon>Embryophyta</taxon>
        <taxon>Tracheophyta</taxon>
        <taxon>Spermatophyta</taxon>
        <taxon>Magnoliopsida</taxon>
        <taxon>Liliopsida</taxon>
        <taxon>Dioscoreales</taxon>
        <taxon>Dioscoreaceae</taxon>
        <taxon>Dioscorea</taxon>
    </lineage>
</organism>
<protein>
    <submittedName>
        <fullName evidence="3">Uncharacterized protein</fullName>
    </submittedName>
</protein>
<dbReference type="OrthoDB" id="1506770at2759"/>
<feature type="transmembrane region" description="Helical" evidence="2">
    <location>
        <begin position="361"/>
        <end position="384"/>
    </location>
</feature>
<name>A0A9D5HUD8_9LILI</name>
<feature type="region of interest" description="Disordered" evidence="1">
    <location>
        <begin position="209"/>
        <end position="231"/>
    </location>
</feature>
<proteinExistence type="predicted"/>
<feature type="compositionally biased region" description="Basic residues" evidence="1">
    <location>
        <begin position="340"/>
        <end position="351"/>
    </location>
</feature>
<keyword evidence="2" id="KW-0472">Membrane</keyword>
<dbReference type="AlphaFoldDB" id="A0A9D5HUD8"/>
<accession>A0A9D5HUD8</accession>
<reference evidence="3" key="1">
    <citation type="submission" date="2021-03" db="EMBL/GenBank/DDBJ databases">
        <authorList>
            <person name="Li Z."/>
            <person name="Yang C."/>
        </authorList>
    </citation>
    <scope>NUCLEOTIDE SEQUENCE</scope>
    <source>
        <strain evidence="3">Dzin_1.0</strain>
        <tissue evidence="3">Leaf</tissue>
    </source>
</reference>
<evidence type="ECO:0000256" key="2">
    <source>
        <dbReference type="SAM" id="Phobius"/>
    </source>
</evidence>
<dbReference type="Proteomes" id="UP001085076">
    <property type="component" value="Miscellaneous, Linkage group lg01"/>
</dbReference>
<reference evidence="3" key="2">
    <citation type="journal article" date="2022" name="Hortic Res">
        <title>The genome of Dioscorea zingiberensis sheds light on the biosynthesis, origin and evolution of the medicinally important diosgenin saponins.</title>
        <authorList>
            <person name="Li Y."/>
            <person name="Tan C."/>
            <person name="Li Z."/>
            <person name="Guo J."/>
            <person name="Li S."/>
            <person name="Chen X."/>
            <person name="Wang C."/>
            <person name="Dai X."/>
            <person name="Yang H."/>
            <person name="Song W."/>
            <person name="Hou L."/>
            <person name="Xu J."/>
            <person name="Tong Z."/>
            <person name="Xu A."/>
            <person name="Yuan X."/>
            <person name="Wang W."/>
            <person name="Yang Q."/>
            <person name="Chen L."/>
            <person name="Sun Z."/>
            <person name="Wang K."/>
            <person name="Pan B."/>
            <person name="Chen J."/>
            <person name="Bao Y."/>
            <person name="Liu F."/>
            <person name="Qi X."/>
            <person name="Gang D.R."/>
            <person name="Wen J."/>
            <person name="Li J."/>
        </authorList>
    </citation>
    <scope>NUCLEOTIDE SEQUENCE</scope>
    <source>
        <strain evidence="3">Dzin_1.0</strain>
    </source>
</reference>
<feature type="compositionally biased region" description="Basic and acidic residues" evidence="1">
    <location>
        <begin position="31"/>
        <end position="49"/>
    </location>
</feature>
<feature type="compositionally biased region" description="Polar residues" evidence="1">
    <location>
        <begin position="10"/>
        <end position="21"/>
    </location>
</feature>
<sequence length="410" mass="45694">MEIIEMENSGDPSSSITSFDATKTEKKKHQRGIEEKKSLEKRKDEDVGTGKRVAHPNCKHASNPYHSCGPYCSPSNGQYSNPHPAQSRDVNHALNTNVRRKEIAKGKAVVAEPGGTDDVKQLIVDKKNVNPNCKNASNPYHVCGSYCLSSVPKKGQIKGVTVGSNQTSGNVNMAGGNFNSNSNSNSKCKHASNPYHKCSEYCFKSPNHVQQPKRADKMDRRNGHSSIVDVPNPAKNQVKAIESNTREGDGQFMDNNRKSFSFHEQDLVEKVGILRESENDLGALEERDVHLKEIDSFDFNQQKKSAEENQKSDDEINALRQSSMNESNSYSSSAPDWLKKHPRSDHRYRNRKAISSPSATFHFGLLLISVLYYIAHIIITGGVFPERKTAAKIKFKESEDDRRESINASS</sequence>
<feature type="compositionally biased region" description="Basic and acidic residues" evidence="1">
    <location>
        <begin position="213"/>
        <end position="222"/>
    </location>
</feature>
<keyword evidence="4" id="KW-1185">Reference proteome</keyword>
<keyword evidence="2" id="KW-0812">Transmembrane</keyword>
<keyword evidence="2" id="KW-1133">Transmembrane helix</keyword>
<feature type="region of interest" description="Disordered" evidence="1">
    <location>
        <begin position="1"/>
        <end position="60"/>
    </location>
</feature>
<evidence type="ECO:0000313" key="3">
    <source>
        <dbReference type="EMBL" id="KAJ0989865.1"/>
    </source>
</evidence>
<evidence type="ECO:0000256" key="1">
    <source>
        <dbReference type="SAM" id="MobiDB-lite"/>
    </source>
</evidence>
<evidence type="ECO:0000313" key="4">
    <source>
        <dbReference type="Proteomes" id="UP001085076"/>
    </source>
</evidence>
<feature type="region of interest" description="Disordered" evidence="1">
    <location>
        <begin position="322"/>
        <end position="351"/>
    </location>
</feature>